<dbReference type="Pfam" id="PF01757">
    <property type="entry name" value="Acyl_transf_3"/>
    <property type="match status" value="1"/>
</dbReference>
<keyword evidence="1" id="KW-1133">Transmembrane helix</keyword>
<keyword evidence="4" id="KW-0808">Transferase</keyword>
<evidence type="ECO:0000313" key="4">
    <source>
        <dbReference type="EMBL" id="TWT92466.1"/>
    </source>
</evidence>
<dbReference type="InterPro" id="IPR002656">
    <property type="entry name" value="Acyl_transf_3_dom"/>
</dbReference>
<evidence type="ECO:0000259" key="3">
    <source>
        <dbReference type="Pfam" id="PF19040"/>
    </source>
</evidence>
<dbReference type="GO" id="GO:0016020">
    <property type="term" value="C:membrane"/>
    <property type="evidence" value="ECO:0007669"/>
    <property type="project" value="TreeGrafter"/>
</dbReference>
<feature type="transmembrane region" description="Helical" evidence="1">
    <location>
        <begin position="76"/>
        <end position="96"/>
    </location>
</feature>
<dbReference type="SUPFAM" id="SSF52266">
    <property type="entry name" value="SGNH hydrolase"/>
    <property type="match status" value="1"/>
</dbReference>
<dbReference type="InterPro" id="IPR043968">
    <property type="entry name" value="SGNH"/>
</dbReference>
<dbReference type="Pfam" id="PF19040">
    <property type="entry name" value="SGNH"/>
    <property type="match status" value="1"/>
</dbReference>
<dbReference type="GO" id="GO:0016747">
    <property type="term" value="F:acyltransferase activity, transferring groups other than amino-acyl groups"/>
    <property type="evidence" value="ECO:0007669"/>
    <property type="project" value="InterPro"/>
</dbReference>
<feature type="transmembrane region" description="Helical" evidence="1">
    <location>
        <begin position="166"/>
        <end position="187"/>
    </location>
</feature>
<name>A0A5C5ZZ85_9BACT</name>
<dbReference type="PANTHER" id="PTHR23028:SF53">
    <property type="entry name" value="ACYL_TRANSF_3 DOMAIN-CONTAINING PROTEIN"/>
    <property type="match status" value="1"/>
</dbReference>
<protein>
    <submittedName>
        <fullName evidence="4">O-acetyltransferase OatA</fullName>
        <ecNumber evidence="4">2.3.1.-</ecNumber>
    </submittedName>
</protein>
<keyword evidence="1" id="KW-0472">Membrane</keyword>
<dbReference type="Proteomes" id="UP000317421">
    <property type="component" value="Unassembled WGS sequence"/>
</dbReference>
<dbReference type="PANTHER" id="PTHR23028">
    <property type="entry name" value="ACETYLTRANSFERASE"/>
    <property type="match status" value="1"/>
</dbReference>
<keyword evidence="5" id="KW-1185">Reference proteome</keyword>
<accession>A0A5C5ZZ85</accession>
<dbReference type="EMBL" id="SJPR01000010">
    <property type="protein sequence ID" value="TWT92466.1"/>
    <property type="molecule type" value="Genomic_DNA"/>
</dbReference>
<reference evidence="4 5" key="1">
    <citation type="submission" date="2019-02" db="EMBL/GenBank/DDBJ databases">
        <title>Deep-cultivation of Planctomycetes and their phenomic and genomic characterization uncovers novel biology.</title>
        <authorList>
            <person name="Wiegand S."/>
            <person name="Jogler M."/>
            <person name="Boedeker C."/>
            <person name="Pinto D."/>
            <person name="Vollmers J."/>
            <person name="Rivas-Marin E."/>
            <person name="Kohn T."/>
            <person name="Peeters S.H."/>
            <person name="Heuer A."/>
            <person name="Rast P."/>
            <person name="Oberbeckmann S."/>
            <person name="Bunk B."/>
            <person name="Jeske O."/>
            <person name="Meyerdierks A."/>
            <person name="Storesund J.E."/>
            <person name="Kallscheuer N."/>
            <person name="Luecker S."/>
            <person name="Lage O.M."/>
            <person name="Pohl T."/>
            <person name="Merkel B.J."/>
            <person name="Hornburger P."/>
            <person name="Mueller R.-W."/>
            <person name="Bruemmer F."/>
            <person name="Labrenz M."/>
            <person name="Spormann A.M."/>
            <person name="Op Den Camp H."/>
            <person name="Overmann J."/>
            <person name="Amann R."/>
            <person name="Jetten M.S.M."/>
            <person name="Mascher T."/>
            <person name="Medema M.H."/>
            <person name="Devos D.P."/>
            <person name="Kaster A.-K."/>
            <person name="Ovreas L."/>
            <person name="Rohde M."/>
            <person name="Galperin M.Y."/>
            <person name="Jogler C."/>
        </authorList>
    </citation>
    <scope>NUCLEOTIDE SEQUENCE [LARGE SCALE GENOMIC DNA]</scope>
    <source>
        <strain evidence="4 5">Pla108</strain>
    </source>
</reference>
<feature type="transmembrane region" description="Helical" evidence="1">
    <location>
        <begin position="12"/>
        <end position="29"/>
    </location>
</feature>
<keyword evidence="1" id="KW-0812">Transmembrane</keyword>
<evidence type="ECO:0000259" key="2">
    <source>
        <dbReference type="Pfam" id="PF01757"/>
    </source>
</evidence>
<dbReference type="InterPro" id="IPR050879">
    <property type="entry name" value="Acyltransferase_3"/>
</dbReference>
<evidence type="ECO:0000313" key="5">
    <source>
        <dbReference type="Proteomes" id="UP000317421"/>
    </source>
</evidence>
<sequence>MTSGIRYRPEIDGLRAIAVLAVLVFHLNANWLRGGFLGVDIFFVISGYLISSIVFRECDSGRFSFADFWRRRIRRILPVVCVTVLATVVASQTLLYPDDAEDAAWKGLAAIGSFANMAYWWDAGDYWGAAAENSPLLHTWSLSLEEQFYLAFPAILVPLYRARRTAATVALTSLVFVSAITFAFYSYRYLESAFYLLPCRAWELGLGCLLATVRTSSTAPGLGRFANHISSLGVAMIALAVFCGGPSSNRFLAGAAASTLGAVLILVGTDSGSGVVKSALEWGPARWIGRLSYSMYMWHWPTFLLVDAWSRGRHSETMIVVLKVAITVALSIASFRMLEAPLRRSPRGVSWAGGLFILAVLGCWLLARVPERDYTEYQSRTVNGPAYSSAPKPLVRDGLSRFQGLKILPRDSRWKIAYREEGVLLQHGSGDPQIVLLGDSHGTCWAYIVDKIAESLQVSASIYAIEGDDCGFPIPIERRESGDPDFPSDQVWEYDQARFRSLSLWRPPVVLLSNRWDQVQRESLVPLLGFLQSIGSQVLLIEQPPILYFGDRSAMMCLAHDGVKPDGDTRKYVAAANSVEYEGGREMLRSIAAKFANCELVPTHDVYSYGDQVLALDGASLVYFDDDHLTSYGASLCRQRIRDAIEAAMRRAE</sequence>
<feature type="transmembrane region" description="Helical" evidence="1">
    <location>
        <begin position="318"/>
        <end position="337"/>
    </location>
</feature>
<feature type="transmembrane region" description="Helical" evidence="1">
    <location>
        <begin position="349"/>
        <end position="367"/>
    </location>
</feature>
<dbReference type="AlphaFoldDB" id="A0A5C5ZZ85"/>
<dbReference type="GO" id="GO:0009103">
    <property type="term" value="P:lipopolysaccharide biosynthetic process"/>
    <property type="evidence" value="ECO:0007669"/>
    <property type="project" value="TreeGrafter"/>
</dbReference>
<gene>
    <name evidence="4" type="primary">oatA_2</name>
    <name evidence="4" type="ORF">Pla108_40920</name>
</gene>
<feature type="domain" description="Acyltransferase 3" evidence="2">
    <location>
        <begin position="9"/>
        <end position="333"/>
    </location>
</feature>
<proteinExistence type="predicted"/>
<evidence type="ECO:0000256" key="1">
    <source>
        <dbReference type="SAM" id="Phobius"/>
    </source>
</evidence>
<feature type="transmembrane region" description="Helical" evidence="1">
    <location>
        <begin position="35"/>
        <end position="55"/>
    </location>
</feature>
<keyword evidence="4" id="KW-0012">Acyltransferase</keyword>
<dbReference type="EC" id="2.3.1.-" evidence="4"/>
<comment type="caution">
    <text evidence="4">The sequence shown here is derived from an EMBL/GenBank/DDBJ whole genome shotgun (WGS) entry which is preliminary data.</text>
</comment>
<feature type="domain" description="SGNH" evidence="3">
    <location>
        <begin position="429"/>
        <end position="642"/>
    </location>
</feature>
<organism evidence="4 5">
    <name type="scientific">Botrimarina colliarenosi</name>
    <dbReference type="NCBI Taxonomy" id="2528001"/>
    <lineage>
        <taxon>Bacteria</taxon>
        <taxon>Pseudomonadati</taxon>
        <taxon>Planctomycetota</taxon>
        <taxon>Planctomycetia</taxon>
        <taxon>Pirellulales</taxon>
        <taxon>Lacipirellulaceae</taxon>
        <taxon>Botrimarina</taxon>
    </lineage>
</organism>